<proteinExistence type="predicted"/>
<protein>
    <submittedName>
        <fullName evidence="1">Uncharacterized protein</fullName>
    </submittedName>
</protein>
<accession>A0A0E9QS73</accession>
<dbReference type="EMBL" id="GBXM01088791">
    <property type="protein sequence ID" value="JAH19786.1"/>
    <property type="molecule type" value="Transcribed_RNA"/>
</dbReference>
<name>A0A0E9QS73_ANGAN</name>
<reference evidence="1" key="2">
    <citation type="journal article" date="2015" name="Fish Shellfish Immunol.">
        <title>Early steps in the European eel (Anguilla anguilla)-Vibrio vulnificus interaction in the gills: Role of the RtxA13 toxin.</title>
        <authorList>
            <person name="Callol A."/>
            <person name="Pajuelo D."/>
            <person name="Ebbesson L."/>
            <person name="Teles M."/>
            <person name="MacKenzie S."/>
            <person name="Amaro C."/>
        </authorList>
    </citation>
    <scope>NUCLEOTIDE SEQUENCE</scope>
</reference>
<reference evidence="1" key="1">
    <citation type="submission" date="2014-11" db="EMBL/GenBank/DDBJ databases">
        <authorList>
            <person name="Amaro Gonzalez C."/>
        </authorList>
    </citation>
    <scope>NUCLEOTIDE SEQUENCE</scope>
</reference>
<evidence type="ECO:0000313" key="1">
    <source>
        <dbReference type="EMBL" id="JAH19786.1"/>
    </source>
</evidence>
<dbReference type="AlphaFoldDB" id="A0A0E9QS73"/>
<organism evidence="1">
    <name type="scientific">Anguilla anguilla</name>
    <name type="common">European freshwater eel</name>
    <name type="synonym">Muraena anguilla</name>
    <dbReference type="NCBI Taxonomy" id="7936"/>
    <lineage>
        <taxon>Eukaryota</taxon>
        <taxon>Metazoa</taxon>
        <taxon>Chordata</taxon>
        <taxon>Craniata</taxon>
        <taxon>Vertebrata</taxon>
        <taxon>Euteleostomi</taxon>
        <taxon>Actinopterygii</taxon>
        <taxon>Neopterygii</taxon>
        <taxon>Teleostei</taxon>
        <taxon>Anguilliformes</taxon>
        <taxon>Anguillidae</taxon>
        <taxon>Anguilla</taxon>
    </lineage>
</organism>
<sequence>MLVSSYIFTSRSLFSGFCNMIYLCSSDIT</sequence>